<evidence type="ECO:0000313" key="3">
    <source>
        <dbReference type="EMBL" id="KAG9463380.1"/>
    </source>
</evidence>
<evidence type="ECO:0000313" key="4">
    <source>
        <dbReference type="Proteomes" id="UP000770717"/>
    </source>
</evidence>
<proteinExistence type="predicted"/>
<dbReference type="Proteomes" id="UP000770717">
    <property type="component" value="Unassembled WGS sequence"/>
</dbReference>
<dbReference type="OrthoDB" id="5273213at2759"/>
<feature type="non-terminal residue" evidence="3">
    <location>
        <position position="1"/>
    </location>
</feature>
<dbReference type="PANTHER" id="PTHR18849">
    <property type="entry name" value="LEUCINE RICH REPEAT PROTEIN"/>
    <property type="match status" value="1"/>
</dbReference>
<keyword evidence="4" id="KW-1185">Reference proteome</keyword>
<dbReference type="PANTHER" id="PTHR18849:SF0">
    <property type="entry name" value="CILIA- AND FLAGELLA-ASSOCIATED PROTEIN 410-RELATED"/>
    <property type="match status" value="1"/>
</dbReference>
<dbReference type="InterPro" id="IPR032675">
    <property type="entry name" value="LRR_dom_sf"/>
</dbReference>
<keyword evidence="2" id="KW-0677">Repeat</keyword>
<dbReference type="AlphaFoldDB" id="A0A8J6BHB0"/>
<name>A0A8J6BHB0_ELECQ</name>
<evidence type="ECO:0000256" key="2">
    <source>
        <dbReference type="ARBA" id="ARBA00022737"/>
    </source>
</evidence>
<gene>
    <name evidence="3" type="ORF">GDO78_021880</name>
</gene>
<reference evidence="3" key="1">
    <citation type="thesis" date="2020" institute="ProQuest LLC" country="789 East Eisenhower Parkway, Ann Arbor, MI, USA">
        <title>Comparative Genomics and Chromosome Evolution.</title>
        <authorList>
            <person name="Mudd A.B."/>
        </authorList>
    </citation>
    <scope>NUCLEOTIDE SEQUENCE</scope>
    <source>
        <strain evidence="3">HN-11 Male</strain>
        <tissue evidence="3">Kidney and liver</tissue>
    </source>
</reference>
<keyword evidence="1" id="KW-0433">Leucine-rich repeat</keyword>
<dbReference type="Gene3D" id="3.80.10.10">
    <property type="entry name" value="Ribonuclease Inhibitor"/>
    <property type="match status" value="1"/>
</dbReference>
<comment type="caution">
    <text evidence="3">The sequence shown here is derived from an EMBL/GenBank/DDBJ whole genome shotgun (WGS) entry which is preliminary data.</text>
</comment>
<accession>A0A8J6BHB0</accession>
<organism evidence="3 4">
    <name type="scientific">Eleutherodactylus coqui</name>
    <name type="common">Puerto Rican coqui</name>
    <dbReference type="NCBI Taxonomy" id="57060"/>
    <lineage>
        <taxon>Eukaryota</taxon>
        <taxon>Metazoa</taxon>
        <taxon>Chordata</taxon>
        <taxon>Craniata</taxon>
        <taxon>Vertebrata</taxon>
        <taxon>Euteleostomi</taxon>
        <taxon>Amphibia</taxon>
        <taxon>Batrachia</taxon>
        <taxon>Anura</taxon>
        <taxon>Neobatrachia</taxon>
        <taxon>Hyloidea</taxon>
        <taxon>Eleutherodactylidae</taxon>
        <taxon>Eleutherodactylinae</taxon>
        <taxon>Eleutherodactylus</taxon>
        <taxon>Eleutherodactylus</taxon>
    </lineage>
</organism>
<evidence type="ECO:0008006" key="5">
    <source>
        <dbReference type="Google" id="ProtNLM"/>
    </source>
</evidence>
<feature type="non-terminal residue" evidence="3">
    <location>
        <position position="94"/>
    </location>
</feature>
<dbReference type="EMBL" id="WNTK01007088">
    <property type="protein sequence ID" value="KAG9463380.1"/>
    <property type="molecule type" value="Genomic_DNA"/>
</dbReference>
<evidence type="ECO:0000256" key="1">
    <source>
        <dbReference type="ARBA" id="ARBA00022614"/>
    </source>
</evidence>
<dbReference type="GO" id="GO:0007010">
    <property type="term" value="P:cytoskeleton organization"/>
    <property type="evidence" value="ECO:0007669"/>
    <property type="project" value="TreeGrafter"/>
</dbReference>
<protein>
    <recommendedName>
        <fullName evidence="5">Toll-like receptor 1</fullName>
    </recommendedName>
</protein>
<sequence>RLKHLNISDNRISSINFPVQHGSYTESFASLNSLSVDGNNISQWSFINELNKLSSLNSLNCQNNPVMDSDKNSETIRQLVIAKISRLKVLNRIE</sequence>
<dbReference type="SUPFAM" id="SSF52058">
    <property type="entry name" value="L domain-like"/>
    <property type="match status" value="1"/>
</dbReference>